<dbReference type="PATRIC" id="fig|1297617.4.peg.2742"/>
<evidence type="ECO:0000313" key="1">
    <source>
        <dbReference type="EMBL" id="ALP95055.1"/>
    </source>
</evidence>
<dbReference type="RefSeq" id="WP_033117310.1">
    <property type="nucleotide sequence ID" value="NZ_CALICV010000088.1"/>
</dbReference>
<dbReference type="KEGG" id="ibu:IB211_02664c"/>
<dbReference type="EMBL" id="CP011307">
    <property type="protein sequence ID" value="ALP95055.1"/>
    <property type="molecule type" value="Genomic_DNA"/>
</dbReference>
<keyword evidence="2" id="KW-1185">Reference proteome</keyword>
<dbReference type="InterPro" id="IPR025945">
    <property type="entry name" value="DHHW"/>
</dbReference>
<organism evidence="1 2">
    <name type="scientific">Intestinimonas butyriciproducens</name>
    <dbReference type="NCBI Taxonomy" id="1297617"/>
    <lineage>
        <taxon>Bacteria</taxon>
        <taxon>Bacillati</taxon>
        <taxon>Bacillota</taxon>
        <taxon>Clostridia</taxon>
        <taxon>Eubacteriales</taxon>
        <taxon>Intestinimonas</taxon>
    </lineage>
</organism>
<reference evidence="2" key="2">
    <citation type="submission" date="2015-04" db="EMBL/GenBank/DDBJ databases">
        <title>A butyrogenic pathway from the amino acid lysine in a human gut commensal.</title>
        <authorList>
            <person name="de Vos W.M."/>
            <person name="Bui N.T.P."/>
            <person name="Plugge C.M."/>
            <person name="Ritari J."/>
        </authorList>
    </citation>
    <scope>NUCLEOTIDE SEQUENCE [LARGE SCALE GENOMIC DNA]</scope>
    <source>
        <strain evidence="2">AF211</strain>
    </source>
</reference>
<reference evidence="1 2" key="1">
    <citation type="journal article" date="2015" name="Nat. Commun.">
        <title>Production of butyrate from lysine and the Amadori product fructoselysine by a human gut commensal.</title>
        <authorList>
            <person name="Bui T.P."/>
            <person name="Ritari J."/>
            <person name="Boeren S."/>
            <person name="de Waard P."/>
            <person name="Plugge C.M."/>
            <person name="de Vos W.M."/>
        </authorList>
    </citation>
    <scope>NUCLEOTIDE SEQUENCE [LARGE SCALE GENOMIC DNA]</scope>
    <source>
        <strain evidence="1 2">AF211</strain>
    </source>
</reference>
<sequence>MSKRYAVFLTVLFCAFLGVFFAANLITPDRTFSPQENRYLTQRPSLSAEDFRMRLPLRDSGDFFTGTFMSEFEQYITDQFVGRDGWIAAKAVAERTLGKGENNGVYLCASDTLIPRFDRPDEKRVADNLNYVNKLVENVEIPVYFSLIPGKVSLWADRLPAGAPNADENAILSQAEAATQANWVDIASVLRAHAGEEIYYRLDHHWTSLGAYYGYAALMDAMGLAAAPLDSYQRTTVSTDFNGTTFSTSGVRWMKPDSIDIYVPEEGITATTWSGTQPEEGVLYDWPKLEEKDKYAFFLGGNKPLTVLETAHTDAPKLLVVRDSYSDSLAPFLTADFSEVHLFDPRYNKTPLTQYIAENDIDQVLVLYSVANFVTDSNLFVLSK</sequence>
<evidence type="ECO:0008006" key="3">
    <source>
        <dbReference type="Google" id="ProtNLM"/>
    </source>
</evidence>
<dbReference type="Proteomes" id="UP000064844">
    <property type="component" value="Chromosome"/>
</dbReference>
<accession>A0A0S2W6X8</accession>
<dbReference type="STRING" id="1297617.IB211_02664c"/>
<name>A0A0S2W6X8_9FIRM</name>
<proteinExistence type="predicted"/>
<gene>
    <name evidence="1" type="ORF">IB211_02664c</name>
</gene>
<protein>
    <recommendedName>
        <fullName evidence="3">DHHW motif protein</fullName>
    </recommendedName>
</protein>
<dbReference type="Pfam" id="PF14286">
    <property type="entry name" value="DHHW"/>
    <property type="match status" value="1"/>
</dbReference>
<dbReference type="eggNOG" id="ENOG502Z8CW">
    <property type="taxonomic scope" value="Bacteria"/>
</dbReference>
<dbReference type="AlphaFoldDB" id="A0A0S2W6X8"/>
<evidence type="ECO:0000313" key="2">
    <source>
        <dbReference type="Proteomes" id="UP000064844"/>
    </source>
</evidence>